<dbReference type="Proteomes" id="UP001193389">
    <property type="component" value="Chromosome"/>
</dbReference>
<keyword evidence="1" id="KW-1133">Transmembrane helix</keyword>
<dbReference type="AlphaFoldDB" id="A0A5K7SE09"/>
<evidence type="ECO:0000256" key="1">
    <source>
        <dbReference type="SAM" id="Phobius"/>
    </source>
</evidence>
<sequence>MFGLDTISWTKFTTMLFLLCSVYYAAVFIRAWLSRSGRTSGNLFENADETDIHPERMLPILVSASDYPGELIPFNHIEPVDLKVDFYRDNGIDEGYNVEQFYEDHLSHNPEILENIQFQS</sequence>
<organism evidence="2 3">
    <name type="scientific">Aquipluma nitroreducens</name>
    <dbReference type="NCBI Taxonomy" id="2010828"/>
    <lineage>
        <taxon>Bacteria</taxon>
        <taxon>Pseudomonadati</taxon>
        <taxon>Bacteroidota</taxon>
        <taxon>Bacteroidia</taxon>
        <taxon>Marinilabiliales</taxon>
        <taxon>Prolixibacteraceae</taxon>
        <taxon>Aquipluma</taxon>
    </lineage>
</organism>
<dbReference type="KEGG" id="anf:AQPE_4019"/>
<dbReference type="RefSeq" id="WP_318348041.1">
    <property type="nucleotide sequence ID" value="NZ_AP018694.1"/>
</dbReference>
<evidence type="ECO:0000313" key="3">
    <source>
        <dbReference type="Proteomes" id="UP001193389"/>
    </source>
</evidence>
<keyword evidence="1" id="KW-0472">Membrane</keyword>
<protein>
    <submittedName>
        <fullName evidence="2">Uncharacterized protein</fullName>
    </submittedName>
</protein>
<keyword evidence="3" id="KW-1185">Reference proteome</keyword>
<keyword evidence="1" id="KW-0812">Transmembrane</keyword>
<proteinExistence type="predicted"/>
<accession>A0A5K7SE09</accession>
<dbReference type="EMBL" id="AP018694">
    <property type="protein sequence ID" value="BBE19831.1"/>
    <property type="molecule type" value="Genomic_DNA"/>
</dbReference>
<feature type="transmembrane region" description="Helical" evidence="1">
    <location>
        <begin position="12"/>
        <end position="33"/>
    </location>
</feature>
<evidence type="ECO:0000313" key="2">
    <source>
        <dbReference type="EMBL" id="BBE19831.1"/>
    </source>
</evidence>
<name>A0A5K7SE09_9BACT</name>
<reference evidence="2" key="1">
    <citation type="journal article" date="2020" name="Int. J. Syst. Evol. Microbiol.">
        <title>Aquipluma nitroreducens gen. nov. sp. nov., a novel facultatively anaerobic bacterium isolated from a freshwater lake.</title>
        <authorList>
            <person name="Watanabe M."/>
            <person name="Kojima H."/>
            <person name="Fukui M."/>
        </authorList>
    </citation>
    <scope>NUCLEOTIDE SEQUENCE</scope>
    <source>
        <strain evidence="2">MeG22</strain>
    </source>
</reference>
<gene>
    <name evidence="2" type="ORF">AQPE_4019</name>
</gene>